<feature type="region of interest" description="Disordered" evidence="1">
    <location>
        <begin position="120"/>
        <end position="152"/>
    </location>
</feature>
<sequence>MAPMERHVSVGGWSRRGGAAAGKGGANRPHRSHALPRARRCPSSLRPPPPIIALPASRRRSARRARPPPLRCRTGLCRSRGRRQLDPCAGGGSRPRARPPRGSVEAPFFIAVGIVHHRHHGGPWWRRPSSSPSSSIPRAAARKRSHPPRGIRRRLRLCRNRDGPPTSQCSPGAPHLVASAAAALLSETAATLVESAAAARICPPASLSEDEKREEEKENIMCS</sequence>
<evidence type="ECO:0000313" key="2">
    <source>
        <dbReference type="EMBL" id="BAC10190.1"/>
    </source>
</evidence>
<feature type="compositionally biased region" description="Basic and acidic residues" evidence="1">
    <location>
        <begin position="209"/>
        <end position="223"/>
    </location>
</feature>
<feature type="region of interest" description="Disordered" evidence="1">
    <location>
        <begin position="1"/>
        <end position="103"/>
    </location>
</feature>
<accession>Q8LHA0</accession>
<gene>
    <name evidence="2" type="primary">P0594D10.129</name>
</gene>
<protein>
    <submittedName>
        <fullName evidence="2">Uncharacterized protein</fullName>
    </submittedName>
</protein>
<proteinExistence type="predicted"/>
<reference evidence="3" key="1">
    <citation type="journal article" date="2005" name="Nature">
        <title>The map-based sequence of the rice genome.</title>
        <authorList>
            <consortium name="International rice genome sequencing project (IRGSP)"/>
            <person name="Matsumoto T."/>
            <person name="Wu J."/>
            <person name="Kanamori H."/>
            <person name="Katayose Y."/>
            <person name="Fujisawa M."/>
            <person name="Namiki N."/>
            <person name="Mizuno H."/>
            <person name="Yamamoto K."/>
            <person name="Antonio B.A."/>
            <person name="Baba T."/>
            <person name="Sakata K."/>
            <person name="Nagamura Y."/>
            <person name="Aoki H."/>
            <person name="Arikawa K."/>
            <person name="Arita K."/>
            <person name="Bito T."/>
            <person name="Chiden Y."/>
            <person name="Fujitsuka N."/>
            <person name="Fukunaka R."/>
            <person name="Hamada M."/>
            <person name="Harada C."/>
            <person name="Hayashi A."/>
            <person name="Hijishita S."/>
            <person name="Honda M."/>
            <person name="Hosokawa S."/>
            <person name="Ichikawa Y."/>
            <person name="Idonuma A."/>
            <person name="Iijima M."/>
            <person name="Ikeda M."/>
            <person name="Ikeno M."/>
            <person name="Ito K."/>
            <person name="Ito S."/>
            <person name="Ito T."/>
            <person name="Ito Y."/>
            <person name="Ito Y."/>
            <person name="Iwabuchi A."/>
            <person name="Kamiya K."/>
            <person name="Karasawa W."/>
            <person name="Kurita K."/>
            <person name="Katagiri S."/>
            <person name="Kikuta A."/>
            <person name="Kobayashi H."/>
            <person name="Kobayashi N."/>
            <person name="Machita K."/>
            <person name="Maehara T."/>
            <person name="Masukawa M."/>
            <person name="Mizubayashi T."/>
            <person name="Mukai Y."/>
            <person name="Nagasaki H."/>
            <person name="Nagata Y."/>
            <person name="Naito S."/>
            <person name="Nakashima M."/>
            <person name="Nakama Y."/>
            <person name="Nakamichi Y."/>
            <person name="Nakamura M."/>
            <person name="Meguro A."/>
            <person name="Negishi M."/>
            <person name="Ohta I."/>
            <person name="Ohta T."/>
            <person name="Okamoto M."/>
            <person name="Ono N."/>
            <person name="Saji S."/>
            <person name="Sakaguchi M."/>
            <person name="Sakai K."/>
            <person name="Shibata M."/>
            <person name="Shimokawa T."/>
            <person name="Song J."/>
            <person name="Takazaki Y."/>
            <person name="Terasawa K."/>
            <person name="Tsugane M."/>
            <person name="Tsuji K."/>
            <person name="Ueda S."/>
            <person name="Waki K."/>
            <person name="Yamagata H."/>
            <person name="Yamamoto M."/>
            <person name="Yamamoto S."/>
            <person name="Yamane H."/>
            <person name="Yoshiki S."/>
            <person name="Yoshihara R."/>
            <person name="Yukawa K."/>
            <person name="Zhong H."/>
            <person name="Yano M."/>
            <person name="Yuan Q."/>
            <person name="Ouyang S."/>
            <person name="Liu J."/>
            <person name="Jones K.M."/>
            <person name="Gansberger K."/>
            <person name="Moffat K."/>
            <person name="Hill J."/>
            <person name="Bera J."/>
            <person name="Fadrosh D."/>
            <person name="Jin S."/>
            <person name="Johri S."/>
            <person name="Kim M."/>
            <person name="Overton L."/>
            <person name="Reardon M."/>
            <person name="Tsitrin T."/>
            <person name="Vuong H."/>
            <person name="Weaver B."/>
            <person name="Ciecko A."/>
            <person name="Tallon L."/>
            <person name="Jackson J."/>
            <person name="Pai G."/>
            <person name="Aken S.V."/>
            <person name="Utterback T."/>
            <person name="Reidmuller S."/>
            <person name="Feldblyum T."/>
            <person name="Hsiao J."/>
            <person name="Zismann V."/>
            <person name="Iobst S."/>
            <person name="de Vazeille A.R."/>
            <person name="Buell C.R."/>
            <person name="Ying K."/>
            <person name="Li Y."/>
            <person name="Lu T."/>
            <person name="Huang Y."/>
            <person name="Zhao Q."/>
            <person name="Feng Q."/>
            <person name="Zhang L."/>
            <person name="Zhu J."/>
            <person name="Weng Q."/>
            <person name="Mu J."/>
            <person name="Lu Y."/>
            <person name="Fan D."/>
            <person name="Liu Y."/>
            <person name="Guan J."/>
            <person name="Zhang Y."/>
            <person name="Yu S."/>
            <person name="Liu X."/>
            <person name="Zhang Y."/>
            <person name="Hong G."/>
            <person name="Han B."/>
            <person name="Choisne N."/>
            <person name="Demange N."/>
            <person name="Orjeda G."/>
            <person name="Samain S."/>
            <person name="Cattolico L."/>
            <person name="Pelletier E."/>
            <person name="Couloux A."/>
            <person name="Segurens B."/>
            <person name="Wincker P."/>
            <person name="D'Hont A."/>
            <person name="Scarpelli C."/>
            <person name="Weissenbach J."/>
            <person name="Salanoubat M."/>
            <person name="Quetier F."/>
            <person name="Yu Y."/>
            <person name="Kim H.R."/>
            <person name="Rambo T."/>
            <person name="Currie J."/>
            <person name="Collura K."/>
            <person name="Luo M."/>
            <person name="Yang T."/>
            <person name="Ammiraju J.S.S."/>
            <person name="Engler F."/>
            <person name="Soderlund C."/>
            <person name="Wing R.A."/>
            <person name="Palmer L.E."/>
            <person name="de la Bastide M."/>
            <person name="Spiegel L."/>
            <person name="Nascimento L."/>
            <person name="Zutavern T."/>
            <person name="O'Shaughnessy A."/>
            <person name="Dike S."/>
            <person name="Dedhia N."/>
            <person name="Preston R."/>
            <person name="Balija V."/>
            <person name="McCombie W.R."/>
            <person name="Chow T."/>
            <person name="Chen H."/>
            <person name="Chung M."/>
            <person name="Chen C."/>
            <person name="Shaw J."/>
            <person name="Wu H."/>
            <person name="Hsiao K."/>
            <person name="Chao Y."/>
            <person name="Chu M."/>
            <person name="Cheng C."/>
            <person name="Hour A."/>
            <person name="Lee P."/>
            <person name="Lin S."/>
            <person name="Lin Y."/>
            <person name="Liou J."/>
            <person name="Liu S."/>
            <person name="Hsing Y."/>
            <person name="Raghuvanshi S."/>
            <person name="Mohanty A."/>
            <person name="Bharti A.K."/>
            <person name="Gaur A."/>
            <person name="Gupta V."/>
            <person name="Kumar D."/>
            <person name="Ravi V."/>
            <person name="Vij S."/>
            <person name="Kapur A."/>
            <person name="Khurana P."/>
            <person name="Khurana P."/>
            <person name="Khurana J.P."/>
            <person name="Tyagi A.K."/>
            <person name="Gaikwad K."/>
            <person name="Singh A."/>
            <person name="Dalal V."/>
            <person name="Srivastava S."/>
            <person name="Dixit A."/>
            <person name="Pal A.K."/>
            <person name="Ghazi I.A."/>
            <person name="Yadav M."/>
            <person name="Pandit A."/>
            <person name="Bhargava A."/>
            <person name="Sureshbabu K."/>
            <person name="Batra K."/>
            <person name="Sharma T.R."/>
            <person name="Mohapatra T."/>
            <person name="Singh N.K."/>
            <person name="Messing J."/>
            <person name="Nelson A.B."/>
            <person name="Fuks G."/>
            <person name="Kavchok S."/>
            <person name="Keizer G."/>
            <person name="Linton E."/>
            <person name="Llaca V."/>
            <person name="Song R."/>
            <person name="Tanyolac B."/>
            <person name="Young S."/>
            <person name="Ho-Il K."/>
            <person name="Hahn J.H."/>
            <person name="Sangsakoo G."/>
            <person name="Vanavichit A."/>
            <person name="de Mattos Luiz.A.T."/>
            <person name="Zimmer P.D."/>
            <person name="Malone G."/>
            <person name="Dellagostin O."/>
            <person name="de Oliveira A.C."/>
            <person name="Bevan M."/>
            <person name="Bancroft I."/>
            <person name="Minx P."/>
            <person name="Cordum H."/>
            <person name="Wilson R."/>
            <person name="Cheng Z."/>
            <person name="Jin W."/>
            <person name="Jiang J."/>
            <person name="Leong S.A."/>
            <person name="Iwama H."/>
            <person name="Gojobori T."/>
            <person name="Itoh T."/>
            <person name="Niimura Y."/>
            <person name="Fujii Y."/>
            <person name="Habara T."/>
            <person name="Sakai H."/>
            <person name="Sato Y."/>
            <person name="Wilson G."/>
            <person name="Kumar K."/>
            <person name="McCouch S."/>
            <person name="Juretic N."/>
            <person name="Hoen D."/>
            <person name="Wright S."/>
            <person name="Bruskiewich R."/>
            <person name="Bureau T."/>
            <person name="Miyao A."/>
            <person name="Hirochika H."/>
            <person name="Nishikawa T."/>
            <person name="Kadowaki K."/>
            <person name="Sugiura M."/>
            <person name="Burr B."/>
            <person name="Sasaki T."/>
        </authorList>
    </citation>
    <scope>NUCLEOTIDE SEQUENCE [LARGE SCALE GENOMIC DNA]</scope>
    <source>
        <strain evidence="3">cv. Nipponbare</strain>
    </source>
</reference>
<dbReference type="Proteomes" id="UP000000763">
    <property type="component" value="Chromosome 7"/>
</dbReference>
<evidence type="ECO:0000313" key="3">
    <source>
        <dbReference type="Proteomes" id="UP000000763"/>
    </source>
</evidence>
<dbReference type="EMBL" id="AP004380">
    <property type="protein sequence ID" value="BAC10190.1"/>
    <property type="molecule type" value="Genomic_DNA"/>
</dbReference>
<feature type="compositionally biased region" description="Low complexity" evidence="1">
    <location>
        <begin position="122"/>
        <end position="139"/>
    </location>
</feature>
<reference evidence="3" key="2">
    <citation type="journal article" date="2008" name="Nucleic Acids Res.">
        <title>The rice annotation project database (RAP-DB): 2008 update.</title>
        <authorList>
            <consortium name="The rice annotation project (RAP)"/>
        </authorList>
    </citation>
    <scope>GENOME REANNOTATION</scope>
    <source>
        <strain evidence="3">cv. Nipponbare</strain>
    </source>
</reference>
<organism evidence="2 3">
    <name type="scientific">Oryza sativa subsp. japonica</name>
    <name type="common">Rice</name>
    <dbReference type="NCBI Taxonomy" id="39947"/>
    <lineage>
        <taxon>Eukaryota</taxon>
        <taxon>Viridiplantae</taxon>
        <taxon>Streptophyta</taxon>
        <taxon>Embryophyta</taxon>
        <taxon>Tracheophyta</taxon>
        <taxon>Spermatophyta</taxon>
        <taxon>Magnoliopsida</taxon>
        <taxon>Liliopsida</taxon>
        <taxon>Poales</taxon>
        <taxon>Poaceae</taxon>
        <taxon>BOP clade</taxon>
        <taxon>Oryzoideae</taxon>
        <taxon>Oryzeae</taxon>
        <taxon>Oryzinae</taxon>
        <taxon>Oryza</taxon>
        <taxon>Oryza sativa</taxon>
    </lineage>
</organism>
<feature type="compositionally biased region" description="Basic residues" evidence="1">
    <location>
        <begin position="57"/>
        <end position="66"/>
    </location>
</feature>
<name>Q8LHA0_ORYSJ</name>
<feature type="region of interest" description="Disordered" evidence="1">
    <location>
        <begin position="204"/>
        <end position="223"/>
    </location>
</feature>
<evidence type="ECO:0000256" key="1">
    <source>
        <dbReference type="SAM" id="MobiDB-lite"/>
    </source>
</evidence>
<feature type="compositionally biased region" description="Basic residues" evidence="1">
    <location>
        <begin position="28"/>
        <end position="40"/>
    </location>
</feature>
<feature type="compositionally biased region" description="Basic residues" evidence="1">
    <location>
        <begin position="140"/>
        <end position="152"/>
    </location>
</feature>
<dbReference type="AlphaFoldDB" id="Q8LHA0"/>